<dbReference type="GeneID" id="93737810"/>
<protein>
    <submittedName>
        <fullName evidence="1">Uncharacterized protein</fullName>
    </submittedName>
</protein>
<organism evidence="1 2">
    <name type="scientific">Serratia symbiotica</name>
    <dbReference type="NCBI Taxonomy" id="138074"/>
    <lineage>
        <taxon>Bacteria</taxon>
        <taxon>Pseudomonadati</taxon>
        <taxon>Pseudomonadota</taxon>
        <taxon>Gammaproteobacteria</taxon>
        <taxon>Enterobacterales</taxon>
        <taxon>Yersiniaceae</taxon>
        <taxon>Serratia</taxon>
    </lineage>
</organism>
<name>A0A068Z1U8_9GAMM</name>
<dbReference type="STRING" id="138074.SYMBAF_110120"/>
<dbReference type="AlphaFoldDB" id="A0A068Z1U8"/>
<sequence length="58" mass="6950">MLDELIDNPRWLWMMSVLKRNLLYWRQDRKGEMHRLGSCINGSASIDQSAISRWSLRD</sequence>
<dbReference type="Proteomes" id="UP000042738">
    <property type="component" value="Chromosome"/>
</dbReference>
<evidence type="ECO:0000313" key="1">
    <source>
        <dbReference type="EMBL" id="QLH63999.1"/>
    </source>
</evidence>
<dbReference type="EMBL" id="CP050855">
    <property type="protein sequence ID" value="QLH63999.1"/>
    <property type="molecule type" value="Genomic_DNA"/>
</dbReference>
<proteinExistence type="predicted"/>
<reference evidence="1 2" key="1">
    <citation type="journal article" date="2014" name="Genome Announc.">
        <title>Whole-Genome Sequence of Serratia symbiotica Strain CWBI-2.3T, a Free-Living Symbiont of the Black Bean Aphid Aphis fabae.</title>
        <authorList>
            <person name="Foray V."/>
            <person name="Grigorescu A.S."/>
            <person name="Sabri A."/>
            <person name="Haubruge E."/>
            <person name="Lognay G."/>
            <person name="Francis F."/>
            <person name="Fauconnier M.L."/>
            <person name="Hance T."/>
            <person name="Thonart P."/>
        </authorList>
    </citation>
    <scope>NUCLEOTIDE SEQUENCE [LARGE SCALE GENOMIC DNA]</scope>
    <source>
        <strain evidence="1">CWBI-2.3</strain>
    </source>
</reference>
<accession>A0A068Z1U8</accession>
<dbReference type="RefSeq" id="WP_160289773.1">
    <property type="nucleotide sequence ID" value="NZ_CAXKXZ010000005.1"/>
</dbReference>
<gene>
    <name evidence="1" type="ORF">SYMBAF_15095</name>
</gene>
<evidence type="ECO:0000313" key="2">
    <source>
        <dbReference type="Proteomes" id="UP000042738"/>
    </source>
</evidence>